<reference evidence="3 4" key="1">
    <citation type="submission" date="2014-02" db="EMBL/GenBank/DDBJ databases">
        <authorList>
            <person name="Genoscope - CEA"/>
        </authorList>
    </citation>
    <scope>NUCLEOTIDE SEQUENCE [LARGE SCALE GENOMIC DNA]</scope>
    <source>
        <strain evidence="3 4">PCC 8005</strain>
    </source>
</reference>
<evidence type="ECO:0000256" key="2">
    <source>
        <dbReference type="SAM" id="Phobius"/>
    </source>
</evidence>
<keyword evidence="1" id="KW-0175">Coiled coil</keyword>
<proteinExistence type="predicted"/>
<feature type="transmembrane region" description="Helical" evidence="2">
    <location>
        <begin position="85"/>
        <end position="106"/>
    </location>
</feature>
<dbReference type="AlphaFoldDB" id="A0A9P1NYV0"/>
<evidence type="ECO:0000313" key="4">
    <source>
        <dbReference type="Proteomes" id="UP000032946"/>
    </source>
</evidence>
<protein>
    <submittedName>
        <fullName evidence="3">Uncharacterized protein</fullName>
    </submittedName>
</protein>
<gene>
    <name evidence="3" type="ORF">ARTHRO_30399</name>
</gene>
<keyword evidence="4" id="KW-1185">Reference proteome</keyword>
<dbReference type="RefSeq" id="WP_008050750.1">
    <property type="nucleotide sequence ID" value="NZ_FO818640.1"/>
</dbReference>
<keyword evidence="2" id="KW-0472">Membrane</keyword>
<feature type="coiled-coil region" evidence="1">
    <location>
        <begin position="216"/>
        <end position="243"/>
    </location>
</feature>
<name>A0A9P1NYV0_9CYAN</name>
<keyword evidence="2" id="KW-1133">Transmembrane helix</keyword>
<evidence type="ECO:0000256" key="1">
    <source>
        <dbReference type="SAM" id="Coils"/>
    </source>
</evidence>
<dbReference type="EMBL" id="FO818640">
    <property type="protein sequence ID" value="CDM95133.1"/>
    <property type="molecule type" value="Genomic_DNA"/>
</dbReference>
<accession>A0A9P1NYV0</accession>
<feature type="coiled-coil region" evidence="1">
    <location>
        <begin position="349"/>
        <end position="383"/>
    </location>
</feature>
<dbReference type="Proteomes" id="UP000032946">
    <property type="component" value="Chromosome"/>
</dbReference>
<keyword evidence="2" id="KW-0812">Transmembrane</keyword>
<sequence length="442" mass="50280">MARLSPKSFDILLTEINRRVKENPIDRIGADLVVSRLNKRRSPSGDFLTRSEIEELLTDQFPDFNPKVIDQAARANRPPGALKKIFWGGAVLGGLGGVVWLVNLPLPMIRQPVARTAPLLLLPSYISMDYNYRQAIALVEQADQLVNRATAMTDFELGSEKAKQAQKHLDKLPVWFLGYYPKAYCNLFGCTWRFTFDEYQNTRKLVGRMEAQIFQEQNAYQALQEAQQALQVATAQYNQAQSAADKETAIRVWQQAIDQLRPIPEATLSGKNARQQLTTAERDFQQQVGFVAGRLQGNTLIEAAQIFASKAANEAQNPPHSQLHWQQVIEHWDEAIKRLQQINQDNPSYLEAQTKLAQYRSNRRQIEQRLQDERDSVAAMDRARQLIVEWRQLTASSNPSFASLNNKISEVIYTLELVRPGTTVNAEAQELLQKARHTRSQL</sequence>
<evidence type="ECO:0000313" key="3">
    <source>
        <dbReference type="EMBL" id="CDM95133.1"/>
    </source>
</evidence>
<organism evidence="3 4">
    <name type="scientific">Limnospira indica PCC 8005</name>
    <dbReference type="NCBI Taxonomy" id="376219"/>
    <lineage>
        <taxon>Bacteria</taxon>
        <taxon>Bacillati</taxon>
        <taxon>Cyanobacteriota</taxon>
        <taxon>Cyanophyceae</taxon>
        <taxon>Oscillatoriophycideae</taxon>
        <taxon>Oscillatoriales</taxon>
        <taxon>Sirenicapillariaceae</taxon>
        <taxon>Limnospira</taxon>
    </lineage>
</organism>